<dbReference type="Proteomes" id="UP001300763">
    <property type="component" value="Unassembled WGS sequence"/>
</dbReference>
<evidence type="ECO:0000256" key="2">
    <source>
        <dbReference type="ARBA" id="ARBA00022630"/>
    </source>
</evidence>
<dbReference type="EMBL" id="JAQZAO010000004">
    <property type="protein sequence ID" value="MDD7965844.1"/>
    <property type="molecule type" value="Genomic_DNA"/>
</dbReference>
<dbReference type="InterPro" id="IPR036188">
    <property type="entry name" value="FAD/NAD-bd_sf"/>
</dbReference>
<feature type="region of interest" description="Disordered" evidence="6">
    <location>
        <begin position="376"/>
        <end position="429"/>
    </location>
</feature>
<keyword evidence="4" id="KW-0560">Oxidoreductase</keyword>
<comment type="caution">
    <text evidence="8">The sequence shown here is derived from an EMBL/GenBank/DDBJ whole genome shotgun (WGS) entry which is preliminary data.</text>
</comment>
<feature type="domain" description="FAD-binding" evidence="7">
    <location>
        <begin position="5"/>
        <end position="313"/>
    </location>
</feature>
<dbReference type="PANTHER" id="PTHR13789">
    <property type="entry name" value="MONOOXYGENASE"/>
    <property type="match status" value="1"/>
</dbReference>
<keyword evidence="3" id="KW-0274">FAD</keyword>
<evidence type="ECO:0000256" key="3">
    <source>
        <dbReference type="ARBA" id="ARBA00022827"/>
    </source>
</evidence>
<evidence type="ECO:0000313" key="8">
    <source>
        <dbReference type="EMBL" id="MDD7965844.1"/>
    </source>
</evidence>
<evidence type="ECO:0000256" key="6">
    <source>
        <dbReference type="SAM" id="MobiDB-lite"/>
    </source>
</evidence>
<evidence type="ECO:0000259" key="7">
    <source>
        <dbReference type="Pfam" id="PF01494"/>
    </source>
</evidence>
<evidence type="ECO:0000256" key="1">
    <source>
        <dbReference type="ARBA" id="ARBA00001974"/>
    </source>
</evidence>
<accession>A0ABT5SSS7</accession>
<dbReference type="Pfam" id="PF01494">
    <property type="entry name" value="FAD_binding_3"/>
    <property type="match status" value="1"/>
</dbReference>
<feature type="compositionally biased region" description="Gly residues" evidence="6">
    <location>
        <begin position="378"/>
        <end position="393"/>
    </location>
</feature>
<gene>
    <name evidence="8" type="ORF">PGB27_10850</name>
</gene>
<name>A0ABT5SSS7_9PSEU</name>
<dbReference type="InterPro" id="IPR002938">
    <property type="entry name" value="FAD-bd"/>
</dbReference>
<reference evidence="8 9" key="1">
    <citation type="submission" date="2023-02" db="EMBL/GenBank/DDBJ databases">
        <title>Genome sequencing required for Actinomycetospora new species description.</title>
        <authorList>
            <person name="Saimee Y."/>
            <person name="Duangmal K."/>
        </authorList>
    </citation>
    <scope>NUCLEOTIDE SEQUENCE [LARGE SCALE GENOMIC DNA]</scope>
    <source>
        <strain evidence="8 9">DW7H6</strain>
    </source>
</reference>
<dbReference type="InterPro" id="IPR050493">
    <property type="entry name" value="FAD-dep_Monooxygenase_BioMet"/>
</dbReference>
<keyword evidence="5 8" id="KW-0503">Monooxygenase</keyword>
<dbReference type="SUPFAM" id="SSF51905">
    <property type="entry name" value="FAD/NAD(P)-binding domain"/>
    <property type="match status" value="1"/>
</dbReference>
<keyword evidence="9" id="KW-1185">Reference proteome</keyword>
<evidence type="ECO:0000313" key="9">
    <source>
        <dbReference type="Proteomes" id="UP001300763"/>
    </source>
</evidence>
<proteinExistence type="predicted"/>
<evidence type="ECO:0000256" key="4">
    <source>
        <dbReference type="ARBA" id="ARBA00023002"/>
    </source>
</evidence>
<comment type="cofactor">
    <cofactor evidence="1">
        <name>FAD</name>
        <dbReference type="ChEBI" id="CHEBI:57692"/>
    </cofactor>
</comment>
<dbReference type="GO" id="GO:0004497">
    <property type="term" value="F:monooxygenase activity"/>
    <property type="evidence" value="ECO:0007669"/>
    <property type="project" value="UniProtKB-KW"/>
</dbReference>
<protein>
    <submittedName>
        <fullName evidence="8">FAD-dependent monooxygenase</fullName>
    </submittedName>
</protein>
<evidence type="ECO:0000256" key="5">
    <source>
        <dbReference type="ARBA" id="ARBA00023033"/>
    </source>
</evidence>
<sequence>MVAVPLLVLGSRFAGLTTALFLAHQGFPVHVLERDRPEDVDRGLAVLTPAALRELAALGLADRLAVQAWEPRRLVHADADSGAVLRVTELGPVVRARFGRPYLLAPHAALRALLVAACRADEMVTVTYGRSAVSVEDLGDAVLVTDDTGAHYRAEAVVGADGPGSPVRPHLGGGHVLSSPYLVHRGSGPAPPDDVLRLWSSPTLHVTQSAVGSGGEVSVTVRVDALEDMHRDGVAAVVRRLLARAAPEVREAVGDAVVTGPSRVHRHHAPLERGARHRLTAVGGAAQPMLPHTAQSVALEIADAATLGRAFDHADGRIVPALEEYAAVRAAPRAAVARRAADFATLCHADGLVRRMRDRLWRTAGIDATAAVVDAAGGPVGGGPVGGGPPGSDGDGHRPGLVVSPATEPDTLGPPTGPGPRGPAGPIAG</sequence>
<organism evidence="8 9">
    <name type="scientific">Actinomycetospora lemnae</name>
    <dbReference type="NCBI Taxonomy" id="3019891"/>
    <lineage>
        <taxon>Bacteria</taxon>
        <taxon>Bacillati</taxon>
        <taxon>Actinomycetota</taxon>
        <taxon>Actinomycetes</taxon>
        <taxon>Pseudonocardiales</taxon>
        <taxon>Pseudonocardiaceae</taxon>
        <taxon>Actinomycetospora</taxon>
    </lineage>
</organism>
<dbReference type="RefSeq" id="WP_274200379.1">
    <property type="nucleotide sequence ID" value="NZ_JAQZAO010000004.1"/>
</dbReference>
<dbReference type="PANTHER" id="PTHR13789:SF318">
    <property type="entry name" value="GERANYLGERANYL DIPHOSPHATE REDUCTASE"/>
    <property type="match status" value="1"/>
</dbReference>
<dbReference type="Gene3D" id="3.50.50.60">
    <property type="entry name" value="FAD/NAD(P)-binding domain"/>
    <property type="match status" value="1"/>
</dbReference>
<dbReference type="PRINTS" id="PR00420">
    <property type="entry name" value="RNGMNOXGNASE"/>
</dbReference>
<keyword evidence="2" id="KW-0285">Flavoprotein</keyword>